<evidence type="ECO:0000313" key="5">
    <source>
        <dbReference type="EMBL" id="BCT93749.1"/>
    </source>
</evidence>
<reference evidence="5 6" key="1">
    <citation type="submission" date="2021-03" db="EMBL/GenBank/DDBJ databases">
        <title>Complete Genome Sequences of Two Lysobacter Strains Isolated from Sea Water (Lysobacter caseinilyticus) and Soil (Lysobacter helvus) in South Korea.</title>
        <authorList>
            <person name="Watanabe Y."/>
            <person name="Arakawa K."/>
        </authorList>
    </citation>
    <scope>NUCLEOTIDE SEQUENCE [LARGE SCALE GENOMIC DNA]</scope>
    <source>
        <strain evidence="5 6">KVB24</strain>
    </source>
</reference>
<evidence type="ECO:0000256" key="1">
    <source>
        <dbReference type="SAM" id="Phobius"/>
    </source>
</evidence>
<keyword evidence="1" id="KW-0472">Membrane</keyword>
<dbReference type="EMBL" id="AP024545">
    <property type="protein sequence ID" value="BCT93749.1"/>
    <property type="molecule type" value="Genomic_DNA"/>
</dbReference>
<dbReference type="CDD" id="cd01948">
    <property type="entry name" value="EAL"/>
    <property type="match status" value="1"/>
</dbReference>
<gene>
    <name evidence="5" type="ORF">LYSCAS_27730</name>
</gene>
<feature type="transmembrane region" description="Helical" evidence="1">
    <location>
        <begin position="12"/>
        <end position="32"/>
    </location>
</feature>
<name>A0ABM7Q8P3_9GAMM</name>
<accession>A0ABM7Q8P3</accession>
<dbReference type="SUPFAM" id="SSF141868">
    <property type="entry name" value="EAL domain-like"/>
    <property type="match status" value="1"/>
</dbReference>
<dbReference type="Pfam" id="PF20973">
    <property type="entry name" value="VUPS"/>
    <property type="match status" value="1"/>
</dbReference>
<dbReference type="CDD" id="cd01949">
    <property type="entry name" value="GGDEF"/>
    <property type="match status" value="1"/>
</dbReference>
<feature type="transmembrane region" description="Helical" evidence="1">
    <location>
        <begin position="138"/>
        <end position="162"/>
    </location>
</feature>
<dbReference type="Gene3D" id="3.30.70.270">
    <property type="match status" value="1"/>
</dbReference>
<evidence type="ECO:0000259" key="2">
    <source>
        <dbReference type="PROSITE" id="PS50112"/>
    </source>
</evidence>
<dbReference type="Proteomes" id="UP000681317">
    <property type="component" value="Chromosome"/>
</dbReference>
<evidence type="ECO:0008006" key="7">
    <source>
        <dbReference type="Google" id="ProtNLM"/>
    </source>
</evidence>
<dbReference type="InterPro" id="IPR035965">
    <property type="entry name" value="PAS-like_dom_sf"/>
</dbReference>
<dbReference type="InterPro" id="IPR043128">
    <property type="entry name" value="Rev_trsase/Diguanyl_cyclase"/>
</dbReference>
<dbReference type="InterPro" id="IPR001633">
    <property type="entry name" value="EAL_dom"/>
</dbReference>
<keyword evidence="6" id="KW-1185">Reference proteome</keyword>
<dbReference type="InterPro" id="IPR000014">
    <property type="entry name" value="PAS"/>
</dbReference>
<dbReference type="SMART" id="SM00091">
    <property type="entry name" value="PAS"/>
    <property type="match status" value="1"/>
</dbReference>
<dbReference type="NCBIfam" id="TIGR00254">
    <property type="entry name" value="GGDEF"/>
    <property type="match status" value="1"/>
</dbReference>
<feature type="transmembrane region" description="Helical" evidence="1">
    <location>
        <begin position="39"/>
        <end position="61"/>
    </location>
</feature>
<feature type="transmembrane region" description="Helical" evidence="1">
    <location>
        <begin position="67"/>
        <end position="86"/>
    </location>
</feature>
<dbReference type="Pfam" id="PF00990">
    <property type="entry name" value="GGDEF"/>
    <property type="match status" value="1"/>
</dbReference>
<feature type="domain" description="PAS" evidence="2">
    <location>
        <begin position="263"/>
        <end position="332"/>
    </location>
</feature>
<feature type="domain" description="GGDEF" evidence="4">
    <location>
        <begin position="408"/>
        <end position="540"/>
    </location>
</feature>
<dbReference type="SUPFAM" id="SSF55073">
    <property type="entry name" value="Nucleotide cyclase"/>
    <property type="match status" value="1"/>
</dbReference>
<proteinExistence type="predicted"/>
<dbReference type="Gene3D" id="3.20.20.450">
    <property type="entry name" value="EAL domain"/>
    <property type="match status" value="1"/>
</dbReference>
<dbReference type="PANTHER" id="PTHR44757">
    <property type="entry name" value="DIGUANYLATE CYCLASE DGCP"/>
    <property type="match status" value="1"/>
</dbReference>
<evidence type="ECO:0000259" key="4">
    <source>
        <dbReference type="PROSITE" id="PS50887"/>
    </source>
</evidence>
<dbReference type="InterPro" id="IPR013656">
    <property type="entry name" value="PAS_4"/>
</dbReference>
<feature type="transmembrane region" description="Helical" evidence="1">
    <location>
        <begin position="98"/>
        <end position="118"/>
    </location>
</feature>
<keyword evidence="1" id="KW-1133">Transmembrane helix</keyword>
<dbReference type="SUPFAM" id="SSF55785">
    <property type="entry name" value="PYP-like sensor domain (PAS domain)"/>
    <property type="match status" value="1"/>
</dbReference>
<feature type="domain" description="EAL" evidence="3">
    <location>
        <begin position="549"/>
        <end position="803"/>
    </location>
</feature>
<dbReference type="InterPro" id="IPR000160">
    <property type="entry name" value="GGDEF_dom"/>
</dbReference>
<protein>
    <recommendedName>
        <fullName evidence="7">EAL domain-containing protein</fullName>
    </recommendedName>
</protein>
<dbReference type="PANTHER" id="PTHR44757:SF2">
    <property type="entry name" value="BIOFILM ARCHITECTURE MAINTENANCE PROTEIN MBAA"/>
    <property type="match status" value="1"/>
</dbReference>
<dbReference type="SMART" id="SM00052">
    <property type="entry name" value="EAL"/>
    <property type="match status" value="1"/>
</dbReference>
<sequence length="806" mass="87869">MAFMADPRPILVFLAEALGLALIVLGLFRLRWRFGLTPLYVVLGVFQPIQAVLASTVYVALWHGMVVSPSTLPFGASLLALFLVYVREDALEARKLIYGVLFANLTMTILLWVVSRHLHSAGTLNLLSVDGALFSQGARVTAVGTVALVLDVLLLVVLYTAAGRLLPRMPVLRTWIALTGALVFDAFAFVTGAFFERPDYADLLAASVTGKAIVGTLYSLLAVGYLRYVEHTAAPTTLMDYPLRDVFYSLTYRDKFEAERAHRESELRQVFERITDAYIAIDPAGTVTYANAKAADIIGVPAAALVGRTVEQLVPREGIPLRMAIRKAMDTQRAVEIEEHYSSLGRWFESRVFPSANGVTVYFQDVTDRVAQRQGLERLATIDELTGLPNRAAMRGRIDRMLAERGDGTGGIALLNLDRLHQVNDTLGYGAGDAVLTQAAARLSGIAEAHHCVVGRVGGDDFALVCPGCNLEEVHRLATLATQALGEPFQFDGEPIYMTCSAGLTLATQDSDALRLLGESDLALNLAKQQGRNRVAAYSTEQARAIAHRVAITARMRDALDHGHFHFHLQPLVAAATGHITGAEALLRWTSPDMGVVSPADFISVAEETGFIVPLGDWVLHAVLALQAQWMREFGGARPISVNVSAVQLRRPTFEDDIRKALRLAGVPAEQLKLEITESAIMEDTPNLVAMLRRVRDSGVRISLDDFGTGYSSLALLRHLPIDEIKIDRVFVAGAMEDAYAATLCRAIITMSRELRFAVVAEGVETAEQAAFLRDAGCDTLQGFFYSRAVAPPDFRQFLLAGAPLR</sequence>
<dbReference type="CDD" id="cd00130">
    <property type="entry name" value="PAS"/>
    <property type="match status" value="1"/>
</dbReference>
<dbReference type="PROSITE" id="PS50112">
    <property type="entry name" value="PAS"/>
    <property type="match status" value="1"/>
</dbReference>
<dbReference type="InterPro" id="IPR029787">
    <property type="entry name" value="Nucleotide_cyclase"/>
</dbReference>
<feature type="transmembrane region" description="Helical" evidence="1">
    <location>
        <begin position="174"/>
        <end position="195"/>
    </location>
</feature>
<dbReference type="Gene3D" id="3.30.450.20">
    <property type="entry name" value="PAS domain"/>
    <property type="match status" value="1"/>
</dbReference>
<dbReference type="RefSeq" id="WP_213434669.1">
    <property type="nucleotide sequence ID" value="NZ_AP024545.1"/>
</dbReference>
<dbReference type="Pfam" id="PF08448">
    <property type="entry name" value="PAS_4"/>
    <property type="match status" value="1"/>
</dbReference>
<keyword evidence="1" id="KW-0812">Transmembrane</keyword>
<evidence type="ECO:0000259" key="3">
    <source>
        <dbReference type="PROSITE" id="PS50883"/>
    </source>
</evidence>
<dbReference type="Pfam" id="PF00563">
    <property type="entry name" value="EAL"/>
    <property type="match status" value="1"/>
</dbReference>
<dbReference type="SMART" id="SM00267">
    <property type="entry name" value="GGDEF"/>
    <property type="match status" value="1"/>
</dbReference>
<dbReference type="InterPro" id="IPR035919">
    <property type="entry name" value="EAL_sf"/>
</dbReference>
<dbReference type="PROSITE" id="PS50883">
    <property type="entry name" value="EAL"/>
    <property type="match status" value="1"/>
</dbReference>
<dbReference type="NCBIfam" id="TIGR00229">
    <property type="entry name" value="sensory_box"/>
    <property type="match status" value="1"/>
</dbReference>
<dbReference type="InterPro" id="IPR048533">
    <property type="entry name" value="VUPS"/>
</dbReference>
<dbReference type="PROSITE" id="PS50887">
    <property type="entry name" value="GGDEF"/>
    <property type="match status" value="1"/>
</dbReference>
<organism evidence="5 6">
    <name type="scientific">Noviluteimonas caseinilytica</name>
    <dbReference type="NCBI Taxonomy" id="2675101"/>
    <lineage>
        <taxon>Bacteria</taxon>
        <taxon>Pseudomonadati</taxon>
        <taxon>Pseudomonadota</taxon>
        <taxon>Gammaproteobacteria</taxon>
        <taxon>Lysobacterales</taxon>
        <taxon>Lysobacteraceae</taxon>
        <taxon>Noviluteimonas</taxon>
    </lineage>
</organism>
<evidence type="ECO:0000313" key="6">
    <source>
        <dbReference type="Proteomes" id="UP000681317"/>
    </source>
</evidence>
<dbReference type="InterPro" id="IPR052155">
    <property type="entry name" value="Biofilm_reg_signaling"/>
</dbReference>